<dbReference type="EMBL" id="FNBN01000009">
    <property type="protein sequence ID" value="SDH20831.1"/>
    <property type="molecule type" value="Genomic_DNA"/>
</dbReference>
<evidence type="ECO:0000313" key="2">
    <source>
        <dbReference type="EMBL" id="SDH20831.1"/>
    </source>
</evidence>
<protein>
    <submittedName>
        <fullName evidence="2">Uncharacterized protein</fullName>
    </submittedName>
</protein>
<accession>A0A1G8AIT2</accession>
<feature type="chain" id="PRO_5011569056" evidence="1">
    <location>
        <begin position="27"/>
        <end position="1470"/>
    </location>
</feature>
<evidence type="ECO:0000256" key="1">
    <source>
        <dbReference type="SAM" id="SignalP"/>
    </source>
</evidence>
<dbReference type="Proteomes" id="UP000199045">
    <property type="component" value="Unassembled WGS sequence"/>
</dbReference>
<gene>
    <name evidence="2" type="ORF">SAMN04488121_109275</name>
</gene>
<dbReference type="STRING" id="104663.SAMN04488121_109275"/>
<evidence type="ECO:0000313" key="3">
    <source>
        <dbReference type="Proteomes" id="UP000199045"/>
    </source>
</evidence>
<keyword evidence="1" id="KW-0732">Signal</keyword>
<reference evidence="3" key="1">
    <citation type="submission" date="2016-10" db="EMBL/GenBank/DDBJ databases">
        <authorList>
            <person name="Varghese N."/>
            <person name="Submissions S."/>
        </authorList>
    </citation>
    <scope>NUCLEOTIDE SEQUENCE [LARGE SCALE GENOMIC DNA]</scope>
    <source>
        <strain evidence="3">DSM 527</strain>
    </source>
</reference>
<organism evidence="2 3">
    <name type="scientific">Chitinophaga filiformis</name>
    <name type="common">Myxococcus filiformis</name>
    <name type="synonym">Flexibacter filiformis</name>
    <dbReference type="NCBI Taxonomy" id="104663"/>
    <lineage>
        <taxon>Bacteria</taxon>
        <taxon>Pseudomonadati</taxon>
        <taxon>Bacteroidota</taxon>
        <taxon>Chitinophagia</taxon>
        <taxon>Chitinophagales</taxon>
        <taxon>Chitinophagaceae</taxon>
        <taxon>Chitinophaga</taxon>
    </lineage>
</organism>
<sequence length="1470" mass="160726">MKHHPVPVLRLAVFTLLMFFLWPVHANATNSAAALSQDTAKESLVDHAISVFNKIKEKNKFINFLTDESLGTLPVGLVREINGKVYVIAIDSIRMTPQGAYLSAYFRFTFPGTTRELIFGGKDITFTPGGIGVGNSTKLMLLNDQKINFNEHIEVNFPGDGTNYVEWDCNGFKSANLSGVFEFDKGWIEPDDPGKETVQAALAINAAKDLSNIMADINIPAFRIKGLKDFNFKVKHAVIDMSDLANPSGLNVTNDMLEDPSSPLLWRGFYLQELEVGLPEQVASGKGRPKVTVSNFIIDDQGVSGSVAAENIVKLGDASAGGWPLSIDKVGLSFSKNKLNGGSLGGEMRIGFLGDDPLAYDAAVSMRGSDTYYSFALATTKDKTYSFFAGKITLNKDCRIEVTKTPKDFIPKATLTGKVELNKSVLNIKDISFEDLVLSTQKPYVHSGTFEIATAGDAKMSGFPIAFDELSLGISEGKVAVGATVMLNFMGSGDKGFSGSTSFTITAAQEEIKQTVMVDNQPVEKVDTRWKLDKVTISDIDLDVKVMAFQMHGIITLFDNHPVYGNGFRGKLDFSLPGPVPKATATAYFGSKDDFRYWHVDAYIGVRVPIPPMLQITGMMGGMSYHMERPSDFDPYDSRNAIDEKGGLKDVNEIFQYVPSKDAGMGFMGGVTMALSTDVVINANVALEVQFGTNGGFRYAQFDGAGYVMHEVVKAKSKNDAKEDESAPVWVQFKMRFDNVNSSFDASIKTYVNIAGVVKGAHDRGLVGESVLHVGKDDWYLYIGRPSQMNALSIVGIAEVSSYFMMGSKVEDMPPVPTEVSEVFDGINTDFMAMENTMSTGKGFGFGAHFKAGFSFDYGVYGEFAIGAGADILLRNYGEARCKGSNSIIGFNGWYASGQAYAYLKGNVGIRVKVFGKKKSFDIAKLSAAILVQAKLPNPSWFRGMAGVKYSILGGLVKGKASIKVELGSQCEIVGAKEIDVEVISDIKPDDQGNDVSVFSSPQVAFNLAIEKPFSMMNEYDQVATYRVKLDGVTLMNDKTPITGNIVVNPDGMSATLNQRDILPGLTRLTAGAKVHFEKQNGASWEALKSDGKNIDYETKSSTFTTGEEPKTISWENVVYAYPVRNQYNFFPGEYNKGYLKLKYGQPKLFQKTDEKGESYSIKAAFTSAQKQVAATNVSYDEAAAQVNFDVPADLSKEMIYTFNIVRSSLSLENAADNVTKKAKTTVGDDGDSTTITQTALKGNANSEADKEVIAYNFRTSKYSTFTEKMNNVTGSQDLFDIATGYVTVIGTRFNTAETFDKFDISGDATFSTKPLILLKAGMNNEWLQNKIMPLLYNGYPFAPSMTLARDASATGGLPPLEAVRMYNNDNNYYQLESNNVTDGVAPVRPGACRFMYYVPYVAHEDYMDLSAKAGRLYTIGNASTPAGNLMLNTFPDLQGNIYYPVDLQYRLPGTNRITSTVTKNIYYKL</sequence>
<name>A0A1G8AIT2_CHIFI</name>
<dbReference type="OrthoDB" id="610610at2"/>
<dbReference type="RefSeq" id="WP_143011623.1">
    <property type="nucleotide sequence ID" value="NZ_FNBN01000009.1"/>
</dbReference>
<proteinExistence type="predicted"/>
<feature type="signal peptide" evidence="1">
    <location>
        <begin position="1"/>
        <end position="26"/>
    </location>
</feature>